<keyword evidence="1" id="KW-0812">Transmembrane</keyword>
<evidence type="ECO:0000313" key="2">
    <source>
        <dbReference type="EMBL" id="ROV61016.1"/>
    </source>
</evidence>
<comment type="caution">
    <text evidence="2">The sequence shown here is derived from an EMBL/GenBank/DDBJ whole genome shotgun (WGS) entry which is preliminary data.</text>
</comment>
<keyword evidence="1" id="KW-1133">Transmembrane helix</keyword>
<dbReference type="InterPro" id="IPR045584">
    <property type="entry name" value="Pilin-like"/>
</dbReference>
<proteinExistence type="predicted"/>
<dbReference type="Gene3D" id="3.30.700.10">
    <property type="entry name" value="Glycoprotein, Type 4 Pilin"/>
    <property type="match status" value="1"/>
</dbReference>
<organism evidence="2 3">
    <name type="scientific">Vibrio ponticus</name>
    <dbReference type="NCBI Taxonomy" id="265668"/>
    <lineage>
        <taxon>Bacteria</taxon>
        <taxon>Pseudomonadati</taxon>
        <taxon>Pseudomonadota</taxon>
        <taxon>Gammaproteobacteria</taxon>
        <taxon>Vibrionales</taxon>
        <taxon>Vibrionaceae</taxon>
        <taxon>Vibrio</taxon>
    </lineage>
</organism>
<dbReference type="SUPFAM" id="SSF54523">
    <property type="entry name" value="Pili subunits"/>
    <property type="match status" value="1"/>
</dbReference>
<dbReference type="NCBIfam" id="TIGR02532">
    <property type="entry name" value="IV_pilin_GFxxxE"/>
    <property type="match status" value="1"/>
</dbReference>
<dbReference type="PANTHER" id="PTHR30093">
    <property type="entry name" value="GENERAL SECRETION PATHWAY PROTEIN G"/>
    <property type="match status" value="1"/>
</dbReference>
<name>A0A3N3E2T8_9VIBR</name>
<evidence type="ECO:0000256" key="1">
    <source>
        <dbReference type="SAM" id="Phobius"/>
    </source>
</evidence>
<evidence type="ECO:0000313" key="3">
    <source>
        <dbReference type="Proteomes" id="UP000278792"/>
    </source>
</evidence>
<dbReference type="PANTHER" id="PTHR30093:SF7">
    <property type="entry name" value="MSHA MAJOR PILIN SUBUNIT MSHA"/>
    <property type="match status" value="1"/>
</dbReference>
<dbReference type="RefSeq" id="WP_123781326.1">
    <property type="nucleotide sequence ID" value="NZ_RKIK01000013.1"/>
</dbReference>
<accession>A0A3N3E2T8</accession>
<dbReference type="InterPro" id="IPR012902">
    <property type="entry name" value="N_methyl_site"/>
</dbReference>
<dbReference type="Proteomes" id="UP000278792">
    <property type="component" value="Unassembled WGS sequence"/>
</dbReference>
<feature type="transmembrane region" description="Helical" evidence="1">
    <location>
        <begin position="6"/>
        <end position="29"/>
    </location>
</feature>
<sequence>MKNNKNSGFTLIELVVVIVILALLAAVALPRFMSYSREAHEARADAAFSSFINAVQMYHSKWLTEGEPTGVVDYATGNIYPSVAGYPLTLRAGNSPDHLEGDDCVDLWRSLLNTDLTIERHSDPIYGHEADIIGWYQGTDVCYYYYTKGYSKGEDLPRLNYNVRSGEFSRKMSSPAE</sequence>
<dbReference type="Pfam" id="PF07963">
    <property type="entry name" value="N_methyl"/>
    <property type="match status" value="1"/>
</dbReference>
<reference evidence="2 3" key="1">
    <citation type="submission" date="2018-11" db="EMBL/GenBank/DDBJ databases">
        <title>Vibrio ponticus strain CAIM 1751 pathogenic for the snapper Lutjanus guttatus.</title>
        <authorList>
            <person name="Soto-Rodriguez S."/>
            <person name="Lozano-Olvera R."/>
            <person name="Gomez-Gil B."/>
        </authorList>
    </citation>
    <scope>NUCLEOTIDE SEQUENCE [LARGE SCALE GENOMIC DNA]</scope>
    <source>
        <strain evidence="2 3">CAIM 1751</strain>
    </source>
</reference>
<gene>
    <name evidence="2" type="ORF">EGH82_06810</name>
</gene>
<dbReference type="PROSITE" id="PS00409">
    <property type="entry name" value="PROKAR_NTER_METHYL"/>
    <property type="match status" value="1"/>
</dbReference>
<dbReference type="EMBL" id="RKIK01000013">
    <property type="protein sequence ID" value="ROV61016.1"/>
    <property type="molecule type" value="Genomic_DNA"/>
</dbReference>
<dbReference type="AlphaFoldDB" id="A0A3N3E2T8"/>
<protein>
    <submittedName>
        <fullName evidence="2">Prepilin-type N-terminal cleavage/methylation domain-containing protein</fullName>
    </submittedName>
</protein>
<keyword evidence="1" id="KW-0472">Membrane</keyword>